<reference evidence="1" key="1">
    <citation type="submission" date="2021-02" db="EMBL/GenBank/DDBJ databases">
        <authorList>
            <person name="Nowell W R."/>
        </authorList>
    </citation>
    <scope>NUCLEOTIDE SEQUENCE</scope>
</reference>
<proteinExistence type="predicted"/>
<evidence type="ECO:0000313" key="1">
    <source>
        <dbReference type="EMBL" id="CAF4387539.1"/>
    </source>
</evidence>
<sequence length="88" mass="10247">MQNKFDFICKHIETGTIPTDESLSSPLPIDVRLALQSSEYRLKPNPSRAEELTEIVSKNGFHHISTRLWPNLKMWNMCTKSKFETIRI</sequence>
<protein>
    <submittedName>
        <fullName evidence="1">Uncharacterized protein</fullName>
    </submittedName>
</protein>
<dbReference type="Pfam" id="PF03321">
    <property type="entry name" value="GH3"/>
    <property type="match status" value="1"/>
</dbReference>
<evidence type="ECO:0000313" key="2">
    <source>
        <dbReference type="Proteomes" id="UP000663874"/>
    </source>
</evidence>
<comment type="caution">
    <text evidence="1">The sequence shown here is derived from an EMBL/GenBank/DDBJ whole genome shotgun (WGS) entry which is preliminary data.</text>
</comment>
<accession>A0A820NIP6</accession>
<dbReference type="EMBL" id="CAJOBE010061443">
    <property type="protein sequence ID" value="CAF4387539.1"/>
    <property type="molecule type" value="Genomic_DNA"/>
</dbReference>
<name>A0A820NIP6_9BILA</name>
<dbReference type="AlphaFoldDB" id="A0A820NIP6"/>
<gene>
    <name evidence="1" type="ORF">FNK824_LOCUS43510</name>
</gene>
<dbReference type="Proteomes" id="UP000663874">
    <property type="component" value="Unassembled WGS sequence"/>
</dbReference>
<feature type="non-terminal residue" evidence="1">
    <location>
        <position position="1"/>
    </location>
</feature>
<organism evidence="1 2">
    <name type="scientific">Rotaria sordida</name>
    <dbReference type="NCBI Taxonomy" id="392033"/>
    <lineage>
        <taxon>Eukaryota</taxon>
        <taxon>Metazoa</taxon>
        <taxon>Spiralia</taxon>
        <taxon>Gnathifera</taxon>
        <taxon>Rotifera</taxon>
        <taxon>Eurotatoria</taxon>
        <taxon>Bdelloidea</taxon>
        <taxon>Philodinida</taxon>
        <taxon>Philodinidae</taxon>
        <taxon>Rotaria</taxon>
    </lineage>
</organism>